<dbReference type="RefSeq" id="WP_132208441.1">
    <property type="nucleotide sequence ID" value="NZ_SLWN01000002.1"/>
</dbReference>
<dbReference type="AlphaFoldDB" id="A0A4R2HUJ1"/>
<dbReference type="InterPro" id="IPR014960">
    <property type="entry name" value="DUF1828"/>
</dbReference>
<protein>
    <submittedName>
        <fullName evidence="2">Uncharacterized protein DUF1828</fullName>
    </submittedName>
</protein>
<gene>
    <name evidence="2" type="ORF">EV652_102779</name>
</gene>
<accession>A0A4R2HUJ1</accession>
<evidence type="ECO:0000259" key="1">
    <source>
        <dbReference type="Pfam" id="PF08861"/>
    </source>
</evidence>
<dbReference type="EMBL" id="SLWN01000002">
    <property type="protein sequence ID" value="TCO34709.1"/>
    <property type="molecule type" value="Genomic_DNA"/>
</dbReference>
<evidence type="ECO:0000313" key="2">
    <source>
        <dbReference type="EMBL" id="TCO34709.1"/>
    </source>
</evidence>
<organism evidence="2 3">
    <name type="scientific">Kribbella steppae</name>
    <dbReference type="NCBI Taxonomy" id="2512223"/>
    <lineage>
        <taxon>Bacteria</taxon>
        <taxon>Bacillati</taxon>
        <taxon>Actinomycetota</taxon>
        <taxon>Actinomycetes</taxon>
        <taxon>Propionibacteriales</taxon>
        <taxon>Kribbellaceae</taxon>
        <taxon>Kribbella</taxon>
    </lineage>
</organism>
<sequence>MTTCKDLAPVISALTERYGWTCRPVPNRSDVLELGTGRVWPDSEPLRILVRVDEENNVFASDGGVTMLRLRDGGFDADDSLLPSLWNLALEEYGLSEVDDRLYVEAEMQLAADAVNHLADAMLAIDGLRLVAVPKQARGRALSDEVEDYLRTVNAVVKVRRKPTIRFPGGLVVRPTLSIDTVDRRQVLVQTGARTSRGQAYDHVFTTFGLVHGAEVPMDHRLAVLSGSVQSWQQSRIWALAQFTYVGFWDHRETLRDFFAGPSRSQDRILVPEGIEIPLIT</sequence>
<name>A0A4R2HUJ1_9ACTN</name>
<reference evidence="2 3" key="1">
    <citation type="journal article" date="2015" name="Stand. Genomic Sci.">
        <title>Genomic Encyclopedia of Bacterial and Archaeal Type Strains, Phase III: the genomes of soil and plant-associated and newly described type strains.</title>
        <authorList>
            <person name="Whitman W.B."/>
            <person name="Woyke T."/>
            <person name="Klenk H.P."/>
            <person name="Zhou Y."/>
            <person name="Lilburn T.G."/>
            <person name="Beck B.J."/>
            <person name="De Vos P."/>
            <person name="Vandamme P."/>
            <person name="Eisen J.A."/>
            <person name="Garrity G."/>
            <person name="Hugenholtz P."/>
            <person name="Kyrpides N.C."/>
        </authorList>
    </citation>
    <scope>NUCLEOTIDE SEQUENCE [LARGE SCALE GENOMIC DNA]</scope>
    <source>
        <strain evidence="2 3">VKM Ac-2572</strain>
    </source>
</reference>
<dbReference type="Proteomes" id="UP000294508">
    <property type="component" value="Unassembled WGS sequence"/>
</dbReference>
<feature type="domain" description="DUF1828" evidence="1">
    <location>
        <begin position="42"/>
        <end position="125"/>
    </location>
</feature>
<dbReference type="Pfam" id="PF08861">
    <property type="entry name" value="DUF1828"/>
    <property type="match status" value="1"/>
</dbReference>
<evidence type="ECO:0000313" key="3">
    <source>
        <dbReference type="Proteomes" id="UP000294508"/>
    </source>
</evidence>
<comment type="caution">
    <text evidence="2">The sequence shown here is derived from an EMBL/GenBank/DDBJ whole genome shotgun (WGS) entry which is preliminary data.</text>
</comment>
<keyword evidence="3" id="KW-1185">Reference proteome</keyword>
<proteinExistence type="predicted"/>